<dbReference type="RefSeq" id="WP_160606783.1">
    <property type="nucleotide sequence ID" value="NZ_JAIUZO010000002.1"/>
</dbReference>
<feature type="signal peptide" evidence="1">
    <location>
        <begin position="1"/>
        <end position="20"/>
    </location>
</feature>
<evidence type="ECO:0000313" key="2">
    <source>
        <dbReference type="EMBL" id="MXO50266.1"/>
    </source>
</evidence>
<evidence type="ECO:0000313" key="3">
    <source>
        <dbReference type="Proteomes" id="UP000444185"/>
    </source>
</evidence>
<dbReference type="EMBL" id="WTYF01000004">
    <property type="protein sequence ID" value="MXO50266.1"/>
    <property type="molecule type" value="Genomic_DNA"/>
</dbReference>
<protein>
    <recommendedName>
        <fullName evidence="4">Cytochrome C</fullName>
    </recommendedName>
</protein>
<accession>A0A844XXH3</accession>
<keyword evidence="1" id="KW-0732">Signal</keyword>
<keyword evidence="3" id="KW-1185">Reference proteome</keyword>
<evidence type="ECO:0000256" key="1">
    <source>
        <dbReference type="SAM" id="SignalP"/>
    </source>
</evidence>
<organism evidence="2 3">
    <name type="scientific">Qipengyuania gaetbuli</name>
    <dbReference type="NCBI Taxonomy" id="266952"/>
    <lineage>
        <taxon>Bacteria</taxon>
        <taxon>Pseudomonadati</taxon>
        <taxon>Pseudomonadota</taxon>
        <taxon>Alphaproteobacteria</taxon>
        <taxon>Sphingomonadales</taxon>
        <taxon>Erythrobacteraceae</taxon>
        <taxon>Qipengyuania</taxon>
    </lineage>
</organism>
<proteinExistence type="predicted"/>
<dbReference type="OrthoDB" id="7432894at2"/>
<evidence type="ECO:0008006" key="4">
    <source>
        <dbReference type="Google" id="ProtNLM"/>
    </source>
</evidence>
<name>A0A844XXH3_9SPHN</name>
<sequence>MKKMLILAALVGLTASPAQAEHWDVIGTKLKDTCPIGKYMAIVKDFNQWGRSYGYTATILTPIQDQDQTMFWWIGKTENAAKFGAAWDAWRDGLSDPNSTPAKLQARFADCATNHSRSGYDAW</sequence>
<reference evidence="2 3" key="1">
    <citation type="submission" date="2019-12" db="EMBL/GenBank/DDBJ databases">
        <title>Genomic-based taxomic classification of the family Erythrobacteraceae.</title>
        <authorList>
            <person name="Xu L."/>
        </authorList>
    </citation>
    <scope>NUCLEOTIDE SEQUENCE [LARGE SCALE GENOMIC DNA]</scope>
    <source>
        <strain evidence="2 3">DSM 16225</strain>
    </source>
</reference>
<feature type="chain" id="PRO_5032427632" description="Cytochrome C" evidence="1">
    <location>
        <begin position="21"/>
        <end position="123"/>
    </location>
</feature>
<dbReference type="Proteomes" id="UP000444185">
    <property type="component" value="Unassembled WGS sequence"/>
</dbReference>
<dbReference type="AlphaFoldDB" id="A0A844XXH3"/>
<comment type="caution">
    <text evidence="2">The sequence shown here is derived from an EMBL/GenBank/DDBJ whole genome shotgun (WGS) entry which is preliminary data.</text>
</comment>
<gene>
    <name evidence="2" type="ORF">GRI42_02990</name>
</gene>